<keyword evidence="17" id="KW-1185">Reference proteome</keyword>
<dbReference type="SUPFAM" id="SSF48264">
    <property type="entry name" value="Cytochrome P450"/>
    <property type="match status" value="1"/>
</dbReference>
<protein>
    <submittedName>
        <fullName evidence="16">Cytochrome P450 9f2</fullName>
    </submittedName>
</protein>
<dbReference type="GO" id="GO:0020037">
    <property type="term" value="F:heme binding"/>
    <property type="evidence" value="ECO:0007669"/>
    <property type="project" value="InterPro"/>
</dbReference>
<evidence type="ECO:0000256" key="3">
    <source>
        <dbReference type="ARBA" id="ARBA00004174"/>
    </source>
</evidence>
<keyword evidence="9" id="KW-0492">Microsome</keyword>
<keyword evidence="12 15" id="KW-0503">Monooxygenase</keyword>
<dbReference type="GO" id="GO:0016705">
    <property type="term" value="F:oxidoreductase activity, acting on paired donors, with incorporation or reduction of molecular oxygen"/>
    <property type="evidence" value="ECO:0007669"/>
    <property type="project" value="InterPro"/>
</dbReference>
<dbReference type="GO" id="GO:0005789">
    <property type="term" value="C:endoplasmic reticulum membrane"/>
    <property type="evidence" value="ECO:0007669"/>
    <property type="project" value="UniProtKB-SubCell"/>
</dbReference>
<comment type="caution">
    <text evidence="16">The sequence shown here is derived from an EMBL/GenBank/DDBJ whole genome shotgun (WGS) entry which is preliminary data.</text>
</comment>
<feature type="binding site" description="axial binding residue" evidence="14">
    <location>
        <position position="471"/>
    </location>
    <ligand>
        <name>heme</name>
        <dbReference type="ChEBI" id="CHEBI:30413"/>
    </ligand>
    <ligandPart>
        <name>Fe</name>
        <dbReference type="ChEBI" id="CHEBI:18248"/>
    </ligandPart>
</feature>
<keyword evidence="8" id="KW-0256">Endoplasmic reticulum</keyword>
<evidence type="ECO:0000256" key="11">
    <source>
        <dbReference type="ARBA" id="ARBA00023004"/>
    </source>
</evidence>
<comment type="subcellular location">
    <subcellularLocation>
        <location evidence="4">Endoplasmic reticulum membrane</location>
        <topology evidence="4">Peripheral membrane protein</topology>
    </subcellularLocation>
    <subcellularLocation>
        <location evidence="3">Microsome membrane</location>
        <topology evidence="3">Peripheral membrane protein</topology>
    </subcellularLocation>
</comment>
<feature type="non-terminal residue" evidence="16">
    <location>
        <position position="531"/>
    </location>
</feature>
<evidence type="ECO:0000256" key="5">
    <source>
        <dbReference type="ARBA" id="ARBA00010617"/>
    </source>
</evidence>
<comment type="cofactor">
    <cofactor evidence="1 14">
        <name>heme</name>
        <dbReference type="ChEBI" id="CHEBI:30413"/>
    </cofactor>
</comment>
<dbReference type="Proteomes" id="UP001151699">
    <property type="component" value="Chromosome A"/>
</dbReference>
<dbReference type="GO" id="GO:0004497">
    <property type="term" value="F:monooxygenase activity"/>
    <property type="evidence" value="ECO:0007669"/>
    <property type="project" value="UniProtKB-KW"/>
</dbReference>
<name>A0A9Q0NDM7_9DIPT</name>
<keyword evidence="13" id="KW-0472">Membrane</keyword>
<evidence type="ECO:0000256" key="4">
    <source>
        <dbReference type="ARBA" id="ARBA00004406"/>
    </source>
</evidence>
<sequence>LLFYTLISGTLFYAFYKWATTNREYFSKRKLKHLEPRFLIGNTVGLFLKRYTPDEFFDYLYHRFPNEKLIGLFDMCDPIYFTRDIDFIRQITIKDFDCFEDHDTFIDGDSDTLFGNSLFLMSENKWRDMRATLSPAFTGSKMRYMFELVVECANNVSNFFVGESKGIQPIRWEMNDLITRYTSDVIASCAFGLKVNSLKDRTNEFYVMGQSSIDFNSGITGLRVLLIRSFTKLMRVIGFELFPANVRKFFKSITMNTIKEREMKRIFRPDMINILMQVRSGNLKQQQDESGNDDAGFATAEESQIGKRQVKRSWTEDEIIAQSFLFFVAGFDTVATIMTFMSYELSIHQGIQQKLFEEIRGVNRNLNGARLSYGDLSKLKYLDQVISEALRKWSPIFTNRKCTKDYECELDGNKFIIERGRTIWIPIYSIHYDSKYFQSPKTFDPERFNDFNKHKIKPGSYMPFGMGPRNCVGSRFALMEMKAFFFYLLLNFNLEPYEKTQIPVKLAKSSAAANWRSENGINLELKPRTQV</sequence>
<dbReference type="PRINTS" id="PR00385">
    <property type="entry name" value="P450"/>
</dbReference>
<keyword evidence="10 15" id="KW-0560">Oxidoreductase</keyword>
<keyword evidence="6 14" id="KW-0349">Heme</keyword>
<evidence type="ECO:0000256" key="15">
    <source>
        <dbReference type="RuleBase" id="RU000461"/>
    </source>
</evidence>
<dbReference type="PANTHER" id="PTHR24292:SF54">
    <property type="entry name" value="CYP9F3-RELATED"/>
    <property type="match status" value="1"/>
</dbReference>
<dbReference type="InterPro" id="IPR001128">
    <property type="entry name" value="Cyt_P450"/>
</dbReference>
<evidence type="ECO:0000313" key="16">
    <source>
        <dbReference type="EMBL" id="KAJ6647419.1"/>
    </source>
</evidence>
<organism evidence="16 17">
    <name type="scientific">Pseudolycoriella hygida</name>
    <dbReference type="NCBI Taxonomy" id="35572"/>
    <lineage>
        <taxon>Eukaryota</taxon>
        <taxon>Metazoa</taxon>
        <taxon>Ecdysozoa</taxon>
        <taxon>Arthropoda</taxon>
        <taxon>Hexapoda</taxon>
        <taxon>Insecta</taxon>
        <taxon>Pterygota</taxon>
        <taxon>Neoptera</taxon>
        <taxon>Endopterygota</taxon>
        <taxon>Diptera</taxon>
        <taxon>Nematocera</taxon>
        <taxon>Sciaroidea</taxon>
        <taxon>Sciaridae</taxon>
        <taxon>Pseudolycoriella</taxon>
    </lineage>
</organism>
<evidence type="ECO:0000256" key="12">
    <source>
        <dbReference type="ARBA" id="ARBA00023033"/>
    </source>
</evidence>
<dbReference type="AlphaFoldDB" id="A0A9Q0NDM7"/>
<proteinExistence type="inferred from homology"/>
<dbReference type="CDD" id="cd11056">
    <property type="entry name" value="CYP6-like"/>
    <property type="match status" value="1"/>
</dbReference>
<evidence type="ECO:0000256" key="10">
    <source>
        <dbReference type="ARBA" id="ARBA00023002"/>
    </source>
</evidence>
<dbReference type="PROSITE" id="PS00086">
    <property type="entry name" value="CYTOCHROME_P450"/>
    <property type="match status" value="1"/>
</dbReference>
<dbReference type="FunFam" id="1.10.630.10:FF:000042">
    <property type="entry name" value="Cytochrome P450"/>
    <property type="match status" value="1"/>
</dbReference>
<dbReference type="EMBL" id="WJQU01000001">
    <property type="protein sequence ID" value="KAJ6647419.1"/>
    <property type="molecule type" value="Genomic_DNA"/>
</dbReference>
<dbReference type="OrthoDB" id="2789670at2759"/>
<dbReference type="InterPro" id="IPR017972">
    <property type="entry name" value="Cyt_P450_CS"/>
</dbReference>
<evidence type="ECO:0000313" key="17">
    <source>
        <dbReference type="Proteomes" id="UP001151699"/>
    </source>
</evidence>
<evidence type="ECO:0000256" key="8">
    <source>
        <dbReference type="ARBA" id="ARBA00022824"/>
    </source>
</evidence>
<comment type="function">
    <text evidence="2">May be involved in the metabolism of insect hormones and in the breakdown of synthetic insecticides.</text>
</comment>
<evidence type="ECO:0000256" key="14">
    <source>
        <dbReference type="PIRSR" id="PIRSR602401-1"/>
    </source>
</evidence>
<dbReference type="InterPro" id="IPR036396">
    <property type="entry name" value="Cyt_P450_sf"/>
</dbReference>
<evidence type="ECO:0000256" key="2">
    <source>
        <dbReference type="ARBA" id="ARBA00003690"/>
    </source>
</evidence>
<comment type="similarity">
    <text evidence="5 15">Belongs to the cytochrome P450 family.</text>
</comment>
<reference evidence="16" key="1">
    <citation type="submission" date="2022-07" db="EMBL/GenBank/DDBJ databases">
        <authorList>
            <person name="Trinca V."/>
            <person name="Uliana J.V.C."/>
            <person name="Torres T.T."/>
            <person name="Ward R.J."/>
            <person name="Monesi N."/>
        </authorList>
    </citation>
    <scope>NUCLEOTIDE SEQUENCE</scope>
    <source>
        <strain evidence="16">HSMRA1968</strain>
        <tissue evidence="16">Whole embryos</tissue>
    </source>
</reference>
<evidence type="ECO:0000256" key="7">
    <source>
        <dbReference type="ARBA" id="ARBA00022723"/>
    </source>
</evidence>
<dbReference type="GO" id="GO:0005506">
    <property type="term" value="F:iron ion binding"/>
    <property type="evidence" value="ECO:0007669"/>
    <property type="project" value="InterPro"/>
</dbReference>
<gene>
    <name evidence="16" type="primary">Cyp9f2_2</name>
    <name evidence="16" type="ORF">Bhyg_02641</name>
</gene>
<evidence type="ECO:0000256" key="9">
    <source>
        <dbReference type="ARBA" id="ARBA00022848"/>
    </source>
</evidence>
<keyword evidence="11 14" id="KW-0408">Iron</keyword>
<evidence type="ECO:0000256" key="13">
    <source>
        <dbReference type="ARBA" id="ARBA00023136"/>
    </source>
</evidence>
<dbReference type="PRINTS" id="PR00463">
    <property type="entry name" value="EP450I"/>
</dbReference>
<dbReference type="InterPro" id="IPR002401">
    <property type="entry name" value="Cyt_P450_E_grp-I"/>
</dbReference>
<evidence type="ECO:0000256" key="6">
    <source>
        <dbReference type="ARBA" id="ARBA00022617"/>
    </source>
</evidence>
<dbReference type="InterPro" id="IPR050476">
    <property type="entry name" value="Insect_CytP450_Detox"/>
</dbReference>
<evidence type="ECO:0000256" key="1">
    <source>
        <dbReference type="ARBA" id="ARBA00001971"/>
    </source>
</evidence>
<dbReference type="Gene3D" id="1.10.630.10">
    <property type="entry name" value="Cytochrome P450"/>
    <property type="match status" value="1"/>
</dbReference>
<keyword evidence="7 14" id="KW-0479">Metal-binding</keyword>
<feature type="non-terminal residue" evidence="16">
    <location>
        <position position="1"/>
    </location>
</feature>
<accession>A0A9Q0NDM7</accession>
<dbReference type="PANTHER" id="PTHR24292">
    <property type="entry name" value="CYTOCHROME P450"/>
    <property type="match status" value="1"/>
</dbReference>
<dbReference type="Pfam" id="PF00067">
    <property type="entry name" value="p450"/>
    <property type="match status" value="1"/>
</dbReference>